<dbReference type="EMBL" id="JBFPKE010000002">
    <property type="protein sequence ID" value="MEX3749725.1"/>
    <property type="molecule type" value="Genomic_DNA"/>
</dbReference>
<keyword evidence="3" id="KW-1185">Reference proteome</keyword>
<dbReference type="Proteomes" id="UP001558535">
    <property type="component" value="Unassembled WGS sequence"/>
</dbReference>
<name>A0ABV3W943_9BURK</name>
<feature type="transmembrane region" description="Helical" evidence="1">
    <location>
        <begin position="114"/>
        <end position="130"/>
    </location>
</feature>
<protein>
    <submittedName>
        <fullName evidence="2">Uncharacterized protein</fullName>
    </submittedName>
</protein>
<evidence type="ECO:0000313" key="2">
    <source>
        <dbReference type="EMBL" id="MEX3749725.1"/>
    </source>
</evidence>
<sequence length="358" mass="40641">MHYTNEDVLTEEGYVDNRKTERSFNNMNSAPRELGQEYRDVVKRGAFGFCFLTFLSLLVPSSGRLGYLITSLLLLAVAICLRLYQVRSRKKIPFDLIRDKIVKWYEGLERHQQLYVNVSLCIPLLGYAYLLDRRDVFIPVVSMFLLYCFGVAAYDVIRIYSKMSGTLLGKALIGIAFALGSNVAYSVSGWLVSTMTHVQSSTFPHTLAFLAIGTIPFLFIIVGAIYIPVAMFAIPIVIQLSQFMSHSPKLTEWIFGLKLQTGSRRYVAQTLIFQLVFYIFLATAASPTFFFVLNRCSKQIEWLISNSIFQFDMYPGTECKGRLDYRYASLGDENYILATKQSDRVVFEAPTKCALVSP</sequence>
<reference evidence="2 3" key="1">
    <citation type="submission" date="2024-07" db="EMBL/GenBank/DDBJ databases">
        <title>A survey of Mimosa microsymbionts across Brazilian biomes reveals a high diversity of Paraburkholderia nodulating endemic species, but also that Cupriavidus is common as a symbiont of widespread species.</title>
        <authorList>
            <person name="Rouws L."/>
            <person name="Barauna A."/>
            <person name="Beukes C."/>
            <person name="Rouws J.R.C."/>
            <person name="De Faria S.M."/>
            <person name="Gross E."/>
            <person name="Bueno Dos Reis Junior F."/>
            <person name="Simon M.F."/>
            <person name="Maluk M."/>
            <person name="Odee D.W."/>
            <person name="Kenicer G."/>
            <person name="Young J.P.W."/>
            <person name="Reis V.M."/>
            <person name="Zilli J."/>
            <person name="James E.K."/>
        </authorList>
    </citation>
    <scope>NUCLEOTIDE SEQUENCE [LARGE SCALE GENOMIC DNA]</scope>
    <source>
        <strain evidence="2 3">BR14375</strain>
    </source>
</reference>
<comment type="caution">
    <text evidence="2">The sequence shown here is derived from an EMBL/GenBank/DDBJ whole genome shotgun (WGS) entry which is preliminary data.</text>
</comment>
<evidence type="ECO:0000256" key="1">
    <source>
        <dbReference type="SAM" id="Phobius"/>
    </source>
</evidence>
<organism evidence="2 3">
    <name type="scientific">Paraburkholderia phenoliruptrix</name>
    <dbReference type="NCBI Taxonomy" id="252970"/>
    <lineage>
        <taxon>Bacteria</taxon>
        <taxon>Pseudomonadati</taxon>
        <taxon>Pseudomonadota</taxon>
        <taxon>Betaproteobacteria</taxon>
        <taxon>Burkholderiales</taxon>
        <taxon>Burkholderiaceae</taxon>
        <taxon>Paraburkholderia</taxon>
    </lineage>
</organism>
<accession>A0ABV3W943</accession>
<dbReference type="RefSeq" id="WP_368608343.1">
    <property type="nucleotide sequence ID" value="NZ_JBFPKB010000004.1"/>
</dbReference>
<feature type="transmembrane region" description="Helical" evidence="1">
    <location>
        <begin position="167"/>
        <end position="187"/>
    </location>
</feature>
<gene>
    <name evidence="2" type="ORF">AB3X84_06900</name>
</gene>
<feature type="transmembrane region" description="Helical" evidence="1">
    <location>
        <begin position="41"/>
        <end position="59"/>
    </location>
</feature>
<feature type="transmembrane region" description="Helical" evidence="1">
    <location>
        <begin position="207"/>
        <end position="238"/>
    </location>
</feature>
<feature type="transmembrane region" description="Helical" evidence="1">
    <location>
        <begin position="271"/>
        <end position="293"/>
    </location>
</feature>
<proteinExistence type="predicted"/>
<keyword evidence="1" id="KW-0812">Transmembrane</keyword>
<keyword evidence="1" id="KW-1133">Transmembrane helix</keyword>
<feature type="transmembrane region" description="Helical" evidence="1">
    <location>
        <begin position="136"/>
        <end position="155"/>
    </location>
</feature>
<feature type="transmembrane region" description="Helical" evidence="1">
    <location>
        <begin position="65"/>
        <end position="84"/>
    </location>
</feature>
<evidence type="ECO:0000313" key="3">
    <source>
        <dbReference type="Proteomes" id="UP001558535"/>
    </source>
</evidence>
<keyword evidence="1" id="KW-0472">Membrane</keyword>